<dbReference type="InterPro" id="IPR006657">
    <property type="entry name" value="MoPterin_dinucl-bd_dom"/>
</dbReference>
<evidence type="ECO:0000256" key="4">
    <source>
        <dbReference type="ARBA" id="ARBA00023014"/>
    </source>
</evidence>
<evidence type="ECO:0000313" key="7">
    <source>
        <dbReference type="EMBL" id="HGD13600.1"/>
    </source>
</evidence>
<dbReference type="Gene3D" id="3.40.228.10">
    <property type="entry name" value="Dimethylsulfoxide Reductase, domain 2"/>
    <property type="match status" value="1"/>
</dbReference>
<dbReference type="PANTHER" id="PTHR43105">
    <property type="entry name" value="RESPIRATORY NITRATE REDUCTASE"/>
    <property type="match status" value="1"/>
</dbReference>
<dbReference type="AlphaFoldDB" id="A0A7V3PUE6"/>
<dbReference type="EMBL" id="DTMZ01000142">
    <property type="protein sequence ID" value="HGD13600.1"/>
    <property type="molecule type" value="Genomic_DNA"/>
</dbReference>
<keyword evidence="1" id="KW-0004">4Fe-4S</keyword>
<dbReference type="InterPro" id="IPR050123">
    <property type="entry name" value="Prok_molybdopt-oxidoreductase"/>
</dbReference>
<dbReference type="SUPFAM" id="SSF53706">
    <property type="entry name" value="Formate dehydrogenase/DMSO reductase, domains 1-3"/>
    <property type="match status" value="1"/>
</dbReference>
<dbReference type="GO" id="GO:0046872">
    <property type="term" value="F:metal ion binding"/>
    <property type="evidence" value="ECO:0007669"/>
    <property type="project" value="UniProtKB-KW"/>
</dbReference>
<evidence type="ECO:0000256" key="1">
    <source>
        <dbReference type="ARBA" id="ARBA00022485"/>
    </source>
</evidence>
<gene>
    <name evidence="7" type="ORF">ENX16_05945</name>
</gene>
<sequence>MSTVKKFVCDFCLNGCNLGVSFDGYQYRIEYLTDEPPNYGRLCPRGNSANIVIDHPKRLCYPLLDGKEITWQQALKTIQEWLDSSRSEEIAVVYSRGLTEAELGGVTDFARHLGTENLVSGYLEPDNFLGYQLAGVRRAKLEEVLAARAILLIGDVFSASPVAARFLLDARYAEKSSRLIVIDSIRTKQAGFAHLFLQVKPGTEYWALAGIAGLLDPKLKLDIERFARECGVERSRMEEAAGILKSVGAGLVGAAFSFGRTGNPLLCSLFAQLVALKADKPFVGFAEALVPDGKLSFQDFWKKVSQGKIKLLFWFGGLFPYSYPEIFPDINRVQFRVATSIFKAGQMLPGLVLPVPSEFEKPGRGETLWRRVDREPVAKPVSGAKLINEIIEGITGTSLRSGTESVRQREQFQVSQVLELLANQPETKPVSGYLLVGQRRAIGIGEFYGSEDDIIVNPKDALELKVEDGARLNVKTSNGQAEFWVRVSGEVPAGVLAIGVDCHKNRVLFSVEFDRHSGIATIPPTKVEVWRKQD</sequence>
<dbReference type="CDD" id="cd00368">
    <property type="entry name" value="Molybdopterin-Binding"/>
    <property type="match status" value="1"/>
</dbReference>
<dbReference type="Pfam" id="PF04879">
    <property type="entry name" value="Molybdop_Fe4S4"/>
    <property type="match status" value="1"/>
</dbReference>
<proteinExistence type="predicted"/>
<evidence type="ECO:0000259" key="5">
    <source>
        <dbReference type="Pfam" id="PF01568"/>
    </source>
</evidence>
<feature type="domain" description="4Fe-4S Mo/W bis-MGD-type" evidence="6">
    <location>
        <begin position="5"/>
        <end position="49"/>
    </location>
</feature>
<keyword evidence="4" id="KW-0411">Iron-sulfur</keyword>
<dbReference type="Pfam" id="PF01568">
    <property type="entry name" value="Molydop_binding"/>
    <property type="match status" value="1"/>
</dbReference>
<dbReference type="SUPFAM" id="SSF50692">
    <property type="entry name" value="ADC-like"/>
    <property type="match status" value="1"/>
</dbReference>
<feature type="domain" description="Molybdopterin dinucleotide-binding" evidence="5">
    <location>
        <begin position="452"/>
        <end position="500"/>
    </location>
</feature>
<dbReference type="GO" id="GO:0016020">
    <property type="term" value="C:membrane"/>
    <property type="evidence" value="ECO:0007669"/>
    <property type="project" value="TreeGrafter"/>
</dbReference>
<organism evidence="7">
    <name type="scientific">candidate division WOR-3 bacterium</name>
    <dbReference type="NCBI Taxonomy" id="2052148"/>
    <lineage>
        <taxon>Bacteria</taxon>
        <taxon>Bacteria division WOR-3</taxon>
    </lineage>
</organism>
<evidence type="ECO:0000256" key="3">
    <source>
        <dbReference type="ARBA" id="ARBA00023004"/>
    </source>
</evidence>
<evidence type="ECO:0000256" key="2">
    <source>
        <dbReference type="ARBA" id="ARBA00022723"/>
    </source>
</evidence>
<keyword evidence="3" id="KW-0408">Iron</keyword>
<dbReference type="GO" id="GO:0043546">
    <property type="term" value="F:molybdopterin cofactor binding"/>
    <property type="evidence" value="ECO:0007669"/>
    <property type="project" value="InterPro"/>
</dbReference>
<dbReference type="Gene3D" id="3.30.200.210">
    <property type="match status" value="1"/>
</dbReference>
<comment type="caution">
    <text evidence="7">The sequence shown here is derived from an EMBL/GenBank/DDBJ whole genome shotgun (WGS) entry which is preliminary data.</text>
</comment>
<dbReference type="InterPro" id="IPR006963">
    <property type="entry name" value="Mopterin_OxRdtase_4Fe-4S_dom"/>
</dbReference>
<dbReference type="Gene3D" id="2.40.40.20">
    <property type="match status" value="1"/>
</dbReference>
<reference evidence="7" key="1">
    <citation type="journal article" date="2020" name="mSystems">
        <title>Genome- and Community-Level Interaction Insights into Carbon Utilization and Element Cycling Functions of Hydrothermarchaeota in Hydrothermal Sediment.</title>
        <authorList>
            <person name="Zhou Z."/>
            <person name="Liu Y."/>
            <person name="Xu W."/>
            <person name="Pan J."/>
            <person name="Luo Z.H."/>
            <person name="Li M."/>
        </authorList>
    </citation>
    <scope>NUCLEOTIDE SEQUENCE [LARGE SCALE GENOMIC DNA]</scope>
    <source>
        <strain evidence="7">SpSt-914</strain>
    </source>
</reference>
<evidence type="ECO:0008006" key="8">
    <source>
        <dbReference type="Google" id="ProtNLM"/>
    </source>
</evidence>
<dbReference type="GO" id="GO:0051539">
    <property type="term" value="F:4 iron, 4 sulfur cluster binding"/>
    <property type="evidence" value="ECO:0007669"/>
    <property type="project" value="UniProtKB-KW"/>
</dbReference>
<dbReference type="PANTHER" id="PTHR43105:SF10">
    <property type="entry name" value="NADH-QUINONE OXIDOREDUCTASE SUBUNIT G"/>
    <property type="match status" value="1"/>
</dbReference>
<accession>A0A7V3PUE6</accession>
<name>A0A7V3PUE6_UNCW3</name>
<keyword evidence="2" id="KW-0479">Metal-binding</keyword>
<dbReference type="GO" id="GO:0016491">
    <property type="term" value="F:oxidoreductase activity"/>
    <property type="evidence" value="ECO:0007669"/>
    <property type="project" value="InterPro"/>
</dbReference>
<dbReference type="InterPro" id="IPR009010">
    <property type="entry name" value="Asp_de-COase-like_dom_sf"/>
</dbReference>
<protein>
    <recommendedName>
        <fullName evidence="8">4Fe-4S Mo/W bis-MGD-type domain-containing protein</fullName>
    </recommendedName>
</protein>
<evidence type="ECO:0000259" key="6">
    <source>
        <dbReference type="Pfam" id="PF04879"/>
    </source>
</evidence>